<evidence type="ECO:0000313" key="4">
    <source>
        <dbReference type="Proteomes" id="UP001237642"/>
    </source>
</evidence>
<reference evidence="3" key="1">
    <citation type="submission" date="2023-02" db="EMBL/GenBank/DDBJ databases">
        <title>Genome of toxic invasive species Heracleum sosnowskyi carries increased number of genes despite the absence of recent whole-genome duplications.</title>
        <authorList>
            <person name="Schelkunov M."/>
            <person name="Shtratnikova V."/>
            <person name="Makarenko M."/>
            <person name="Klepikova A."/>
            <person name="Omelchenko D."/>
            <person name="Novikova G."/>
            <person name="Obukhova E."/>
            <person name="Bogdanov V."/>
            <person name="Penin A."/>
            <person name="Logacheva M."/>
        </authorList>
    </citation>
    <scope>NUCLEOTIDE SEQUENCE</scope>
    <source>
        <strain evidence="3">Hsosn_3</strain>
        <tissue evidence="3">Leaf</tissue>
    </source>
</reference>
<accession>A0AAD8MKA9</accession>
<reference evidence="3" key="2">
    <citation type="submission" date="2023-05" db="EMBL/GenBank/DDBJ databases">
        <authorList>
            <person name="Schelkunov M.I."/>
        </authorList>
    </citation>
    <scope>NUCLEOTIDE SEQUENCE</scope>
    <source>
        <strain evidence="3">Hsosn_3</strain>
        <tissue evidence="3">Leaf</tissue>
    </source>
</reference>
<proteinExistence type="predicted"/>
<dbReference type="EMBL" id="JAUIZM010000006">
    <property type="protein sequence ID" value="KAK1379290.1"/>
    <property type="molecule type" value="Genomic_DNA"/>
</dbReference>
<protein>
    <recommendedName>
        <fullName evidence="2">DUF7915 domain-containing protein</fullName>
    </recommendedName>
</protein>
<dbReference type="PANTHER" id="PTHR33913">
    <property type="entry name" value="ALEURONE LAYER MORPHOGENESIS PROTEIN"/>
    <property type="match status" value="1"/>
</dbReference>
<feature type="region of interest" description="Disordered" evidence="1">
    <location>
        <begin position="399"/>
        <end position="424"/>
    </location>
</feature>
<evidence type="ECO:0000313" key="3">
    <source>
        <dbReference type="EMBL" id="KAK1379290.1"/>
    </source>
</evidence>
<keyword evidence="4" id="KW-1185">Reference proteome</keyword>
<dbReference type="Proteomes" id="UP001237642">
    <property type="component" value="Unassembled WGS sequence"/>
</dbReference>
<sequence length="620" mass="69716">MGKTEEEVCPTEDIFMALLNALLHPYFSETPSQQLLANQMHAVVLLYNYFHRKRHPTLDYLDFISCCELAVIFNPMLLPYMNLMRQPHYNALLDLNNHQLSLTEQLIMNAYALLQLAFSGIKQIAGIDNTDLEVLESHTAYSLNEEKTAAHFLIVQSSQSITEDHQVHVKDVIESLQGPLVRKSSCGWMLTTVHQYFHLLPYTGILSDWFSREQLLKHLRVKVQDTASQCLNSTENHQKNAVVVDENVTHENHCVTDAVINEASNGSHDPTKQELNDGCSHHIFVPEKVVRDEFYKDASSNFKVSHPIRETTAMEIDKDVLPTDIILLENDIECSNSIIQQDTVDVDIFGSVNINHPIMKIDSMEIDKYVSPNDINLVAPKTNSVTGITSKVFKEVESKSSRISSSSGDSEASGNHAFDSHQLNSIKVEKPTSNLALDEDALQQATLKPLLEKREKLSVQRSSIEEELALCEKHIQTFTNGDAHDIEVKMQAVIEFCDYISTNSTTESQDGPGLGPCQHLEDPVTLHAKRKRSPVAILPIHHHCCPEICKELDIFCCMNKWMLPTYCVRSSHDGFHADVKVKGVNLALSERSDLKTTPAEARASAAVKMMDLLDRVLPKQ</sequence>
<dbReference type="PANTHER" id="PTHR33913:SF1">
    <property type="entry name" value="DRBM DOMAIN-CONTAINING PROTEIN"/>
    <property type="match status" value="1"/>
</dbReference>
<dbReference type="AlphaFoldDB" id="A0AAD8MKA9"/>
<organism evidence="3 4">
    <name type="scientific">Heracleum sosnowskyi</name>
    <dbReference type="NCBI Taxonomy" id="360622"/>
    <lineage>
        <taxon>Eukaryota</taxon>
        <taxon>Viridiplantae</taxon>
        <taxon>Streptophyta</taxon>
        <taxon>Embryophyta</taxon>
        <taxon>Tracheophyta</taxon>
        <taxon>Spermatophyta</taxon>
        <taxon>Magnoliopsida</taxon>
        <taxon>eudicotyledons</taxon>
        <taxon>Gunneridae</taxon>
        <taxon>Pentapetalae</taxon>
        <taxon>asterids</taxon>
        <taxon>campanulids</taxon>
        <taxon>Apiales</taxon>
        <taxon>Apiaceae</taxon>
        <taxon>Apioideae</taxon>
        <taxon>apioid superclade</taxon>
        <taxon>Tordylieae</taxon>
        <taxon>Tordyliinae</taxon>
        <taxon>Heracleum</taxon>
    </lineage>
</organism>
<comment type="caution">
    <text evidence="3">The sequence shown here is derived from an EMBL/GenBank/DDBJ whole genome shotgun (WGS) entry which is preliminary data.</text>
</comment>
<evidence type="ECO:0000259" key="2">
    <source>
        <dbReference type="Pfam" id="PF25502"/>
    </source>
</evidence>
<gene>
    <name evidence="3" type="ORF">POM88_026034</name>
</gene>
<evidence type="ECO:0000256" key="1">
    <source>
        <dbReference type="SAM" id="MobiDB-lite"/>
    </source>
</evidence>
<name>A0AAD8MKA9_9APIA</name>
<feature type="compositionally biased region" description="Low complexity" evidence="1">
    <location>
        <begin position="401"/>
        <end position="413"/>
    </location>
</feature>
<dbReference type="Pfam" id="PF25502">
    <property type="entry name" value="DUF7915"/>
    <property type="match status" value="1"/>
</dbReference>
<feature type="domain" description="DUF7915" evidence="2">
    <location>
        <begin position="101"/>
        <end position="212"/>
    </location>
</feature>
<dbReference type="InterPro" id="IPR057237">
    <property type="entry name" value="DUF7915"/>
</dbReference>